<proteinExistence type="predicted"/>
<reference evidence="2" key="1">
    <citation type="submission" date="2019-07" db="EMBL/GenBank/DDBJ databases">
        <authorList>
            <person name="Dittberner H."/>
        </authorList>
    </citation>
    <scope>NUCLEOTIDE SEQUENCE [LARGE SCALE GENOMIC DNA]</scope>
</reference>
<feature type="compositionally biased region" description="Basic and acidic residues" evidence="1">
    <location>
        <begin position="1"/>
        <end position="10"/>
    </location>
</feature>
<feature type="region of interest" description="Disordered" evidence="1">
    <location>
        <begin position="84"/>
        <end position="128"/>
    </location>
</feature>
<sequence>MYADVVRHEGSNNTNQNLTGERRRKTGSDQEHIKMMSQDQKNLEGTVTRAMGVKQRIWPQPQNPSLFAGICCRNWARSVIEGKRDELPKQQPKSGFVRRLAKEMPVKQFPIQGRRRQRRWRRREETPP</sequence>
<accession>A0A565C418</accession>
<feature type="region of interest" description="Disordered" evidence="1">
    <location>
        <begin position="1"/>
        <end position="31"/>
    </location>
</feature>
<comment type="caution">
    <text evidence="2">The sequence shown here is derived from an EMBL/GenBank/DDBJ whole genome shotgun (WGS) entry which is preliminary data.</text>
</comment>
<gene>
    <name evidence="2" type="ORF">ANE_LOCUS18809</name>
</gene>
<dbReference type="EMBL" id="CABITT030000006">
    <property type="protein sequence ID" value="VVB08365.1"/>
    <property type="molecule type" value="Genomic_DNA"/>
</dbReference>
<evidence type="ECO:0000313" key="3">
    <source>
        <dbReference type="Proteomes" id="UP000489600"/>
    </source>
</evidence>
<name>A0A565C418_9BRAS</name>
<dbReference type="Proteomes" id="UP000489600">
    <property type="component" value="Unassembled WGS sequence"/>
</dbReference>
<keyword evidence="3" id="KW-1185">Reference proteome</keyword>
<protein>
    <submittedName>
        <fullName evidence="2">Uncharacterized protein</fullName>
    </submittedName>
</protein>
<organism evidence="2 3">
    <name type="scientific">Arabis nemorensis</name>
    <dbReference type="NCBI Taxonomy" id="586526"/>
    <lineage>
        <taxon>Eukaryota</taxon>
        <taxon>Viridiplantae</taxon>
        <taxon>Streptophyta</taxon>
        <taxon>Embryophyta</taxon>
        <taxon>Tracheophyta</taxon>
        <taxon>Spermatophyta</taxon>
        <taxon>Magnoliopsida</taxon>
        <taxon>eudicotyledons</taxon>
        <taxon>Gunneridae</taxon>
        <taxon>Pentapetalae</taxon>
        <taxon>rosids</taxon>
        <taxon>malvids</taxon>
        <taxon>Brassicales</taxon>
        <taxon>Brassicaceae</taxon>
        <taxon>Arabideae</taxon>
        <taxon>Arabis</taxon>
    </lineage>
</organism>
<evidence type="ECO:0000313" key="2">
    <source>
        <dbReference type="EMBL" id="VVB08365.1"/>
    </source>
</evidence>
<evidence type="ECO:0000256" key="1">
    <source>
        <dbReference type="SAM" id="MobiDB-lite"/>
    </source>
</evidence>
<dbReference type="AlphaFoldDB" id="A0A565C418"/>